<feature type="chain" id="PRO_5022662804" description="PEP-CTERM protein-sorting domain-containing protein" evidence="1">
    <location>
        <begin position="29"/>
        <end position="242"/>
    </location>
</feature>
<evidence type="ECO:0000256" key="1">
    <source>
        <dbReference type="SAM" id="SignalP"/>
    </source>
</evidence>
<dbReference type="Proteomes" id="UP000315440">
    <property type="component" value="Unassembled WGS sequence"/>
</dbReference>
<evidence type="ECO:0000313" key="3">
    <source>
        <dbReference type="Proteomes" id="UP000315440"/>
    </source>
</evidence>
<comment type="caution">
    <text evidence="2">The sequence shown here is derived from an EMBL/GenBank/DDBJ whole genome shotgun (WGS) entry which is preliminary data.</text>
</comment>
<feature type="signal peptide" evidence="1">
    <location>
        <begin position="1"/>
        <end position="28"/>
    </location>
</feature>
<dbReference type="RefSeq" id="WP_146401680.1">
    <property type="nucleotide sequence ID" value="NZ_SJPQ01000003.1"/>
</dbReference>
<organism evidence="2 3">
    <name type="scientific">Pseudobythopirellula maris</name>
    <dbReference type="NCBI Taxonomy" id="2527991"/>
    <lineage>
        <taxon>Bacteria</taxon>
        <taxon>Pseudomonadati</taxon>
        <taxon>Planctomycetota</taxon>
        <taxon>Planctomycetia</taxon>
        <taxon>Pirellulales</taxon>
        <taxon>Lacipirellulaceae</taxon>
        <taxon>Pseudobythopirellula</taxon>
    </lineage>
</organism>
<evidence type="ECO:0000313" key="2">
    <source>
        <dbReference type="EMBL" id="TWT87493.1"/>
    </source>
</evidence>
<dbReference type="OrthoDB" id="272799at2"/>
<reference evidence="2 3" key="1">
    <citation type="submission" date="2019-02" db="EMBL/GenBank/DDBJ databases">
        <title>Deep-cultivation of Planctomycetes and their phenomic and genomic characterization uncovers novel biology.</title>
        <authorList>
            <person name="Wiegand S."/>
            <person name="Jogler M."/>
            <person name="Boedeker C."/>
            <person name="Pinto D."/>
            <person name="Vollmers J."/>
            <person name="Rivas-Marin E."/>
            <person name="Kohn T."/>
            <person name="Peeters S.H."/>
            <person name="Heuer A."/>
            <person name="Rast P."/>
            <person name="Oberbeckmann S."/>
            <person name="Bunk B."/>
            <person name="Jeske O."/>
            <person name="Meyerdierks A."/>
            <person name="Storesund J.E."/>
            <person name="Kallscheuer N."/>
            <person name="Luecker S."/>
            <person name="Lage O.M."/>
            <person name="Pohl T."/>
            <person name="Merkel B.J."/>
            <person name="Hornburger P."/>
            <person name="Mueller R.-W."/>
            <person name="Bruemmer F."/>
            <person name="Labrenz M."/>
            <person name="Spormann A.M."/>
            <person name="Op Den Camp H."/>
            <person name="Overmann J."/>
            <person name="Amann R."/>
            <person name="Jetten M.S.M."/>
            <person name="Mascher T."/>
            <person name="Medema M.H."/>
            <person name="Devos D.P."/>
            <person name="Kaster A.-K."/>
            <person name="Ovreas L."/>
            <person name="Rohde M."/>
            <person name="Galperin M.Y."/>
            <person name="Jogler C."/>
        </authorList>
    </citation>
    <scope>NUCLEOTIDE SEQUENCE [LARGE SCALE GENOMIC DNA]</scope>
    <source>
        <strain evidence="2 3">Mal64</strain>
    </source>
</reference>
<name>A0A5C5ZM30_9BACT</name>
<keyword evidence="1" id="KW-0732">Signal</keyword>
<keyword evidence="3" id="KW-1185">Reference proteome</keyword>
<dbReference type="AlphaFoldDB" id="A0A5C5ZM30"/>
<dbReference type="EMBL" id="SJPQ01000003">
    <property type="protein sequence ID" value="TWT87493.1"/>
    <property type="molecule type" value="Genomic_DNA"/>
</dbReference>
<protein>
    <recommendedName>
        <fullName evidence="4">PEP-CTERM protein-sorting domain-containing protein</fullName>
    </recommendedName>
</protein>
<accession>A0A5C5ZM30</accession>
<sequence length="242" mass="24254" precursor="true">MKRLAHGALLTSACALTSVLSLSGAAEAGALSINNAGFETDLAPAVGATGWSISSGGTDWFTTTAGAPDSANDPAAAAGGVNWLSGNRLATGAGASNNPQIIEQVVDISSDAALIDSGDALLDFSFMFSDSDQNDEGFVNVSFFSDVAGTALLAGDLTTGVIAPTAADGEPRAPWALRGLSGDVPSSARSLKIELVINRLGGSAGNAHFDDFSGEITPIPEPAGLAMVALCVGLLGAFRARR</sequence>
<gene>
    <name evidence="2" type="ORF">Mal64_30320</name>
</gene>
<proteinExistence type="predicted"/>
<evidence type="ECO:0008006" key="4">
    <source>
        <dbReference type="Google" id="ProtNLM"/>
    </source>
</evidence>